<keyword evidence="5" id="KW-0238">DNA-binding</keyword>
<evidence type="ECO:0000256" key="3">
    <source>
        <dbReference type="ARBA" id="ARBA00022682"/>
    </source>
</evidence>
<evidence type="ECO:0000256" key="8">
    <source>
        <dbReference type="ARBA" id="ARBA00023242"/>
    </source>
</evidence>
<evidence type="ECO:0000256" key="4">
    <source>
        <dbReference type="ARBA" id="ARBA00023015"/>
    </source>
</evidence>
<keyword evidence="12" id="KW-1185">Reference proteome</keyword>
<dbReference type="PANTHER" id="PTHR11064:SF115">
    <property type="entry name" value="NUCLEAR TRANSCRIPTION FACTOR Y SUBUNIT B-9"/>
    <property type="match status" value="1"/>
</dbReference>
<dbReference type="InterPro" id="IPR003958">
    <property type="entry name" value="CBFA_NFYB_domain"/>
</dbReference>
<dbReference type="FunFam" id="1.10.20.10:FF:000049">
    <property type="entry name" value="Nuclear transcription factor Y subunit B-6"/>
    <property type="match status" value="1"/>
</dbReference>
<dbReference type="PRINTS" id="PR00615">
    <property type="entry name" value="CCAATSUBUNTA"/>
</dbReference>
<keyword evidence="7" id="KW-0804">Transcription</keyword>
<evidence type="ECO:0000256" key="6">
    <source>
        <dbReference type="ARBA" id="ARBA00023159"/>
    </source>
</evidence>
<dbReference type="GO" id="GO:0046982">
    <property type="term" value="F:protein heterodimerization activity"/>
    <property type="evidence" value="ECO:0007669"/>
    <property type="project" value="InterPro"/>
</dbReference>
<dbReference type="AlphaFoldDB" id="B9S9S1"/>
<dbReference type="PROSITE" id="PS00685">
    <property type="entry name" value="NFYB_HAP3"/>
    <property type="match status" value="1"/>
</dbReference>
<dbReference type="KEGG" id="rcu:8286825"/>
<dbReference type="GO" id="GO:0006357">
    <property type="term" value="P:regulation of transcription by RNA polymerase II"/>
    <property type="evidence" value="ECO:0000318"/>
    <property type="project" value="GO_Central"/>
</dbReference>
<dbReference type="STRING" id="3988.B9S9S1"/>
<dbReference type="SUPFAM" id="SSF47113">
    <property type="entry name" value="Histone-fold"/>
    <property type="match status" value="1"/>
</dbReference>
<evidence type="ECO:0000259" key="10">
    <source>
        <dbReference type="Pfam" id="PF00808"/>
    </source>
</evidence>
<keyword evidence="8" id="KW-0539">Nucleus</keyword>
<dbReference type="Pfam" id="PF00808">
    <property type="entry name" value="CBFD_NFYB_HMF"/>
    <property type="match status" value="1"/>
</dbReference>
<name>B9S9S1_RICCO</name>
<evidence type="ECO:0000256" key="9">
    <source>
        <dbReference type="SAM" id="MobiDB-lite"/>
    </source>
</evidence>
<feature type="compositionally biased region" description="Low complexity" evidence="9">
    <location>
        <begin position="17"/>
        <end position="29"/>
    </location>
</feature>
<dbReference type="InterPro" id="IPR009072">
    <property type="entry name" value="Histone-fold"/>
</dbReference>
<keyword evidence="3" id="KW-0938">Abscisic acid signaling pathway</keyword>
<organism evidence="11 12">
    <name type="scientific">Ricinus communis</name>
    <name type="common">Castor bean</name>
    <dbReference type="NCBI Taxonomy" id="3988"/>
    <lineage>
        <taxon>Eukaryota</taxon>
        <taxon>Viridiplantae</taxon>
        <taxon>Streptophyta</taxon>
        <taxon>Embryophyta</taxon>
        <taxon>Tracheophyta</taxon>
        <taxon>Spermatophyta</taxon>
        <taxon>Magnoliopsida</taxon>
        <taxon>eudicotyledons</taxon>
        <taxon>Gunneridae</taxon>
        <taxon>Pentapetalae</taxon>
        <taxon>rosids</taxon>
        <taxon>fabids</taxon>
        <taxon>Malpighiales</taxon>
        <taxon>Euphorbiaceae</taxon>
        <taxon>Acalyphoideae</taxon>
        <taxon>Acalypheae</taxon>
        <taxon>Ricinus</taxon>
    </lineage>
</organism>
<dbReference type="InterPro" id="IPR027113">
    <property type="entry name" value="Transc_fact_NFYB/HAP3"/>
</dbReference>
<comment type="similarity">
    <text evidence="2">Belongs to the NFYB/HAP3 subunit family.</text>
</comment>
<evidence type="ECO:0000256" key="7">
    <source>
        <dbReference type="ARBA" id="ARBA00023163"/>
    </source>
</evidence>
<dbReference type="OrthoDB" id="386949at2759"/>
<feature type="compositionally biased region" description="Basic residues" evidence="9">
    <location>
        <begin position="1"/>
        <end position="15"/>
    </location>
</feature>
<comment type="subcellular location">
    <subcellularLocation>
        <location evidence="1">Nucleus</location>
    </subcellularLocation>
</comment>
<accession>B9S9S1</accession>
<evidence type="ECO:0000313" key="12">
    <source>
        <dbReference type="Proteomes" id="UP000008311"/>
    </source>
</evidence>
<evidence type="ECO:0000313" key="11">
    <source>
        <dbReference type="EMBL" id="EEF39591.1"/>
    </source>
</evidence>
<dbReference type="CDD" id="cd22907">
    <property type="entry name" value="HFD_NFYB"/>
    <property type="match status" value="1"/>
</dbReference>
<feature type="region of interest" description="Disordered" evidence="9">
    <location>
        <begin position="1"/>
        <end position="34"/>
    </location>
</feature>
<reference evidence="12" key="1">
    <citation type="journal article" date="2010" name="Nat. Biotechnol.">
        <title>Draft genome sequence of the oilseed species Ricinus communis.</title>
        <authorList>
            <person name="Chan A.P."/>
            <person name="Crabtree J."/>
            <person name="Zhao Q."/>
            <person name="Lorenzi H."/>
            <person name="Orvis J."/>
            <person name="Puiu D."/>
            <person name="Melake-Berhan A."/>
            <person name="Jones K.M."/>
            <person name="Redman J."/>
            <person name="Chen G."/>
            <person name="Cahoon E.B."/>
            <person name="Gedil M."/>
            <person name="Stanke M."/>
            <person name="Haas B.J."/>
            <person name="Wortman J.R."/>
            <person name="Fraser-Liggett C.M."/>
            <person name="Ravel J."/>
            <person name="Rabinowicz P.D."/>
        </authorList>
    </citation>
    <scope>NUCLEOTIDE SEQUENCE [LARGE SCALE GENOMIC DNA]</scope>
    <source>
        <strain evidence="12">cv. Hale</strain>
    </source>
</reference>
<dbReference type="InParanoid" id="B9S9S1"/>
<dbReference type="EMBL" id="EQ973899">
    <property type="protein sequence ID" value="EEF39591.1"/>
    <property type="molecule type" value="Genomic_DNA"/>
</dbReference>
<evidence type="ECO:0000256" key="1">
    <source>
        <dbReference type="ARBA" id="ARBA00004123"/>
    </source>
</evidence>
<dbReference type="eggNOG" id="KOG0869">
    <property type="taxonomic scope" value="Eukaryota"/>
</dbReference>
<keyword evidence="6" id="KW-0010">Activator</keyword>
<evidence type="ECO:0000256" key="5">
    <source>
        <dbReference type="ARBA" id="ARBA00023125"/>
    </source>
</evidence>
<dbReference type="InterPro" id="IPR003956">
    <property type="entry name" value="Transcrpt_fac_NFYB/HAP3_CS"/>
</dbReference>
<dbReference type="Proteomes" id="UP000008311">
    <property type="component" value="Unassembled WGS sequence"/>
</dbReference>
<dbReference type="PANTHER" id="PTHR11064">
    <property type="entry name" value="CCAAT-BINDING TRANSCRIPTION FACTOR-RELATED"/>
    <property type="match status" value="1"/>
</dbReference>
<dbReference type="Gene3D" id="1.10.20.10">
    <property type="entry name" value="Histone, subunit A"/>
    <property type="match status" value="1"/>
</dbReference>
<sequence>MERGGRVHRYRRHAKQPTPTTSATASTSPGMSSVQTTICSNINLPSTLSLSNSTAAPQAPQQQQLQPSQCLVREQDQYMPIANVIRIMRRILPPHAKISDDAKETIQECVSEYISFITGEANDRCQREQRKTITAEDVLWAMGKLGFDDYVEPLTLFLNRYREMENERSTIRDPILKRSSVGVVDYGNLGMNPFMPTFPMIPPPQGYFDSNMLGGYYRDAPDGASGAASGSNLAASSAPNSLLHFDPFAQFK</sequence>
<dbReference type="GO" id="GO:0016602">
    <property type="term" value="C:CCAAT-binding factor complex"/>
    <property type="evidence" value="ECO:0000318"/>
    <property type="project" value="GO_Central"/>
</dbReference>
<dbReference type="GO" id="GO:0001228">
    <property type="term" value="F:DNA-binding transcription activator activity, RNA polymerase II-specific"/>
    <property type="evidence" value="ECO:0007669"/>
    <property type="project" value="InterPro"/>
</dbReference>
<dbReference type="FunCoup" id="B9S9S1">
    <property type="interactions" value="30"/>
</dbReference>
<proteinExistence type="inferred from homology"/>
<feature type="domain" description="Transcription factor CBF/NF-Y/archaeal histone" evidence="10">
    <location>
        <begin position="79"/>
        <end position="142"/>
    </location>
</feature>
<evidence type="ECO:0000256" key="2">
    <source>
        <dbReference type="ARBA" id="ARBA00009053"/>
    </source>
</evidence>
<dbReference type="GO" id="GO:0043565">
    <property type="term" value="F:sequence-specific DNA binding"/>
    <property type="evidence" value="ECO:0007669"/>
    <property type="project" value="InterPro"/>
</dbReference>
<dbReference type="GO" id="GO:0000981">
    <property type="term" value="F:DNA-binding transcription factor activity, RNA polymerase II-specific"/>
    <property type="evidence" value="ECO:0000318"/>
    <property type="project" value="GO_Central"/>
</dbReference>
<protein>
    <submittedName>
        <fullName evidence="11">Ccaat-binding transcription factor subunit A, putative</fullName>
    </submittedName>
</protein>
<gene>
    <name evidence="11" type="ORF">RCOM_0521850</name>
</gene>
<keyword evidence="4" id="KW-0805">Transcription regulation</keyword>
<dbReference type="GO" id="GO:0009738">
    <property type="term" value="P:abscisic acid-activated signaling pathway"/>
    <property type="evidence" value="ECO:0007669"/>
    <property type="project" value="UniProtKB-KW"/>
</dbReference>